<proteinExistence type="predicted"/>
<dbReference type="OrthoDB" id="9869511at2"/>
<dbReference type="AlphaFoldDB" id="A0A844ASJ5"/>
<keyword evidence="2" id="KW-1185">Reference proteome</keyword>
<protein>
    <submittedName>
        <fullName evidence="1">Uncharacterized protein</fullName>
    </submittedName>
</protein>
<sequence>MKCSSPCRGPCLHRRRRPRGEPCSRQTFANARWGRFSSPHAAPIWLSRCACRATQSCSARWRTASTHCSGSTPTSRRCTEAGHDMSRIQNTPFPMDRGIDKILRLDEDEKVDVGVAGDISPAFSPVKPRLEQLYAMPNLEDYIAGQLAPSLSEPSLLMPSRFNRALREGEQQLELEEEKDPRNARILRAARRLMHDQVALRDLVQMYRSALLKG</sequence>
<dbReference type="Proteomes" id="UP000487350">
    <property type="component" value="Unassembled WGS sequence"/>
</dbReference>
<gene>
    <name evidence="1" type="ORF">GHT07_07225</name>
</gene>
<dbReference type="InterPro" id="IPR012672">
    <property type="entry name" value="T3SS_YscX"/>
</dbReference>
<comment type="caution">
    <text evidence="1">The sequence shown here is derived from an EMBL/GenBank/DDBJ whole genome shotgun (WGS) entry which is preliminary data.</text>
</comment>
<dbReference type="EMBL" id="WJBU01000006">
    <property type="protein sequence ID" value="MRD47064.1"/>
    <property type="molecule type" value="Genomic_DNA"/>
</dbReference>
<evidence type="ECO:0000313" key="1">
    <source>
        <dbReference type="EMBL" id="MRD47064.1"/>
    </source>
</evidence>
<evidence type="ECO:0000313" key="2">
    <source>
        <dbReference type="Proteomes" id="UP000487350"/>
    </source>
</evidence>
<reference evidence="1 2" key="1">
    <citation type="submission" date="2019-11" db="EMBL/GenBank/DDBJ databases">
        <title>Caenimonas koreensis gen. nov., sp. nov., isolated from activated sludge.</title>
        <authorList>
            <person name="Seung H.R."/>
        </authorList>
    </citation>
    <scope>NUCLEOTIDE SEQUENCE [LARGE SCALE GENOMIC DNA]</scope>
    <source>
        <strain evidence="1 2">EMB320</strain>
    </source>
</reference>
<accession>A0A844ASJ5</accession>
<name>A0A844ASJ5_9BURK</name>
<organism evidence="1 2">
    <name type="scientific">Caenimonas koreensis DSM 17982</name>
    <dbReference type="NCBI Taxonomy" id="1121255"/>
    <lineage>
        <taxon>Bacteria</taxon>
        <taxon>Pseudomonadati</taxon>
        <taxon>Pseudomonadota</taxon>
        <taxon>Betaproteobacteria</taxon>
        <taxon>Burkholderiales</taxon>
        <taxon>Comamonadaceae</taxon>
        <taxon>Caenimonas</taxon>
    </lineage>
</organism>
<dbReference type="Pfam" id="PF09474">
    <property type="entry name" value="Type_III_YscX"/>
    <property type="match status" value="1"/>
</dbReference>